<feature type="compositionally biased region" description="Basic and acidic residues" evidence="1">
    <location>
        <begin position="108"/>
        <end position="127"/>
    </location>
</feature>
<evidence type="ECO:0000313" key="4">
    <source>
        <dbReference type="Proteomes" id="UP000288805"/>
    </source>
</evidence>
<evidence type="ECO:0000256" key="1">
    <source>
        <dbReference type="SAM" id="MobiDB-lite"/>
    </source>
</evidence>
<dbReference type="EMBL" id="QGNW01001126">
    <property type="protein sequence ID" value="RVW54573.1"/>
    <property type="molecule type" value="Genomic_DNA"/>
</dbReference>
<feature type="region of interest" description="Disordered" evidence="1">
    <location>
        <begin position="108"/>
        <end position="216"/>
    </location>
</feature>
<accession>A0A438F3P2</accession>
<dbReference type="AlphaFoldDB" id="A0A438F3P2"/>
<comment type="caution">
    <text evidence="3">The sequence shown here is derived from an EMBL/GenBank/DDBJ whole genome shotgun (WGS) entry which is preliminary data.</text>
</comment>
<reference evidence="3 4" key="1">
    <citation type="journal article" date="2018" name="PLoS Genet.">
        <title>Population sequencing reveals clonal diversity and ancestral inbreeding in the grapevine cultivar Chardonnay.</title>
        <authorList>
            <person name="Roach M.J."/>
            <person name="Johnson D.L."/>
            <person name="Bohlmann J."/>
            <person name="van Vuuren H.J."/>
            <person name="Jones S.J."/>
            <person name="Pretorius I.S."/>
            <person name="Schmidt S.A."/>
            <person name="Borneman A.R."/>
        </authorList>
    </citation>
    <scope>NUCLEOTIDE SEQUENCE [LARGE SCALE GENOMIC DNA]</scope>
    <source>
        <strain evidence="4">cv. Chardonnay</strain>
        <tissue evidence="3">Leaf</tissue>
    </source>
</reference>
<feature type="compositionally biased region" description="Basic residues" evidence="1">
    <location>
        <begin position="146"/>
        <end position="155"/>
    </location>
</feature>
<proteinExistence type="predicted"/>
<organism evidence="3 4">
    <name type="scientific">Vitis vinifera</name>
    <name type="common">Grape</name>
    <dbReference type="NCBI Taxonomy" id="29760"/>
    <lineage>
        <taxon>Eukaryota</taxon>
        <taxon>Viridiplantae</taxon>
        <taxon>Streptophyta</taxon>
        <taxon>Embryophyta</taxon>
        <taxon>Tracheophyta</taxon>
        <taxon>Spermatophyta</taxon>
        <taxon>Magnoliopsida</taxon>
        <taxon>eudicotyledons</taxon>
        <taxon>Gunneridae</taxon>
        <taxon>Pentapetalae</taxon>
        <taxon>rosids</taxon>
        <taxon>Vitales</taxon>
        <taxon>Vitaceae</taxon>
        <taxon>Viteae</taxon>
        <taxon>Vitis</taxon>
    </lineage>
</organism>
<protein>
    <submittedName>
        <fullName evidence="3">Uncharacterized protein</fullName>
    </submittedName>
</protein>
<gene>
    <name evidence="3" type="ORF">CK203_071397</name>
</gene>
<evidence type="ECO:0000256" key="2">
    <source>
        <dbReference type="SAM" id="SignalP"/>
    </source>
</evidence>
<evidence type="ECO:0000313" key="3">
    <source>
        <dbReference type="EMBL" id="RVW54573.1"/>
    </source>
</evidence>
<feature type="chain" id="PRO_5019122746" evidence="2">
    <location>
        <begin position="18"/>
        <end position="239"/>
    </location>
</feature>
<sequence length="239" mass="26248">MGCSVLSLLFNLDLSLLEVLFVYSKGKNDIFSMSAHLPSLQLVTELPDSTKGRAKGHVLVRGAWAGLLGHPERPFSPNHSLVLPGPDKRGRVVEWVEKASFEPAEQKLRKRRALLDDREGRRKEGTLRKAPSKKRSAPSLPTGTPAKKKKKKKNVSNKGKEVKLPTPPKNIAPMAPPTEDMGAENQGLPPCEPSPLAFVPVKGPTSRRSRPTRDLKSGLVGRLQERFLETIEVSCSSAR</sequence>
<feature type="signal peptide" evidence="2">
    <location>
        <begin position="1"/>
        <end position="17"/>
    </location>
</feature>
<keyword evidence="2" id="KW-0732">Signal</keyword>
<feature type="compositionally biased region" description="Pro residues" evidence="1">
    <location>
        <begin position="165"/>
        <end position="176"/>
    </location>
</feature>
<dbReference type="Proteomes" id="UP000288805">
    <property type="component" value="Unassembled WGS sequence"/>
</dbReference>
<name>A0A438F3P2_VITVI</name>